<evidence type="ECO:0008006" key="3">
    <source>
        <dbReference type="Google" id="ProtNLM"/>
    </source>
</evidence>
<dbReference type="RefSeq" id="WP_274322758.1">
    <property type="nucleotide sequence ID" value="NZ_CP118158.1"/>
</dbReference>
<keyword evidence="2" id="KW-1185">Reference proteome</keyword>
<dbReference type="AlphaFoldDB" id="A0ABD5Y7A7"/>
<reference evidence="1 2" key="1">
    <citation type="journal article" date="2019" name="Int. J. Syst. Evol. Microbiol.">
        <title>The Global Catalogue of Microorganisms (GCM) 10K type strain sequencing project: providing services to taxonomists for standard genome sequencing and annotation.</title>
        <authorList>
            <consortium name="The Broad Institute Genomics Platform"/>
            <consortium name="The Broad Institute Genome Sequencing Center for Infectious Disease"/>
            <person name="Wu L."/>
            <person name="Ma J."/>
        </authorList>
    </citation>
    <scope>NUCLEOTIDE SEQUENCE [LARGE SCALE GENOMIC DNA]</scope>
    <source>
        <strain evidence="1 2">XZYJT29</strain>
    </source>
</reference>
<organism evidence="1 2">
    <name type="scientific">Halosimplex aquaticum</name>
    <dbReference type="NCBI Taxonomy" id="3026162"/>
    <lineage>
        <taxon>Archaea</taxon>
        <taxon>Methanobacteriati</taxon>
        <taxon>Methanobacteriota</taxon>
        <taxon>Stenosarchaea group</taxon>
        <taxon>Halobacteria</taxon>
        <taxon>Halobacteriales</taxon>
        <taxon>Haloarculaceae</taxon>
        <taxon>Halosimplex</taxon>
    </lineage>
</organism>
<dbReference type="Proteomes" id="UP001596432">
    <property type="component" value="Unassembled WGS sequence"/>
</dbReference>
<sequence>MTGPFAEDSIVMGLETGRPERYLRFEPDGLDEDRWLHRADQFDGGLDREAIVEQYALPEAETYRVSVVEVPGGETLRMGSVAQLHGREGGGDLVTLAIRETVPGDWVVEETTLAALIG</sequence>
<evidence type="ECO:0000313" key="1">
    <source>
        <dbReference type="EMBL" id="MFC7141680.1"/>
    </source>
</evidence>
<gene>
    <name evidence="1" type="ORF">ACFQMA_17810</name>
</gene>
<dbReference type="EMBL" id="JBHTAS010000001">
    <property type="protein sequence ID" value="MFC7141680.1"/>
    <property type="molecule type" value="Genomic_DNA"/>
</dbReference>
<evidence type="ECO:0000313" key="2">
    <source>
        <dbReference type="Proteomes" id="UP001596432"/>
    </source>
</evidence>
<dbReference type="GeneID" id="78822000"/>
<accession>A0ABD5Y7A7</accession>
<protein>
    <recommendedName>
        <fullName evidence="3">DUF35 domain-containing protein</fullName>
    </recommendedName>
</protein>
<proteinExistence type="predicted"/>
<comment type="caution">
    <text evidence="1">The sequence shown here is derived from an EMBL/GenBank/DDBJ whole genome shotgun (WGS) entry which is preliminary data.</text>
</comment>
<name>A0ABD5Y7A7_9EURY</name>